<name>A0ABU6S1Q4_9FABA</name>
<dbReference type="EC" id="2.3.2.27" evidence="4"/>
<evidence type="ECO:0000256" key="2">
    <source>
        <dbReference type="ARBA" id="ARBA00004167"/>
    </source>
</evidence>
<evidence type="ECO:0000256" key="1">
    <source>
        <dbReference type="ARBA" id="ARBA00000900"/>
    </source>
</evidence>
<evidence type="ECO:0000256" key="10">
    <source>
        <dbReference type="ARBA" id="ARBA00022833"/>
    </source>
</evidence>
<dbReference type="CDD" id="cd16461">
    <property type="entry name" value="RING-H2_EL5-like"/>
    <property type="match status" value="1"/>
</dbReference>
<feature type="transmembrane region" description="Helical" evidence="15">
    <location>
        <begin position="18"/>
        <end position="40"/>
    </location>
</feature>
<dbReference type="InterPro" id="IPR013083">
    <property type="entry name" value="Znf_RING/FYVE/PHD"/>
</dbReference>
<evidence type="ECO:0000256" key="12">
    <source>
        <dbReference type="ARBA" id="ARBA00023136"/>
    </source>
</evidence>
<evidence type="ECO:0000256" key="9">
    <source>
        <dbReference type="ARBA" id="ARBA00022786"/>
    </source>
</evidence>
<gene>
    <name evidence="17" type="ORF">PIB30_000210</name>
</gene>
<evidence type="ECO:0000256" key="6">
    <source>
        <dbReference type="ARBA" id="ARBA00022692"/>
    </source>
</evidence>
<evidence type="ECO:0000256" key="11">
    <source>
        <dbReference type="ARBA" id="ARBA00022989"/>
    </source>
</evidence>
<evidence type="ECO:0000256" key="5">
    <source>
        <dbReference type="ARBA" id="ARBA00022679"/>
    </source>
</evidence>
<reference evidence="17 18" key="1">
    <citation type="journal article" date="2023" name="Plants (Basel)">
        <title>Bridging the Gap: Combining Genomics and Transcriptomics Approaches to Understand Stylosanthes scabra, an Orphan Legume from the Brazilian Caatinga.</title>
        <authorList>
            <person name="Ferreira-Neto J.R.C."/>
            <person name="da Silva M.D."/>
            <person name="Binneck E."/>
            <person name="de Melo N.F."/>
            <person name="da Silva R.H."/>
            <person name="de Melo A.L.T.M."/>
            <person name="Pandolfi V."/>
            <person name="Bustamante F.O."/>
            <person name="Brasileiro-Vidal A.C."/>
            <person name="Benko-Iseppon A.M."/>
        </authorList>
    </citation>
    <scope>NUCLEOTIDE SEQUENCE [LARGE SCALE GENOMIC DNA]</scope>
    <source>
        <tissue evidence="17">Leaves</tissue>
    </source>
</reference>
<evidence type="ECO:0000256" key="15">
    <source>
        <dbReference type="SAM" id="Phobius"/>
    </source>
</evidence>
<comment type="subcellular location">
    <subcellularLocation>
        <location evidence="2">Membrane</location>
        <topology evidence="2">Single-pass membrane protein</topology>
    </subcellularLocation>
</comment>
<keyword evidence="11 15" id="KW-1133">Transmembrane helix</keyword>
<keyword evidence="9" id="KW-0833">Ubl conjugation pathway</keyword>
<evidence type="ECO:0000256" key="14">
    <source>
        <dbReference type="PROSITE-ProRule" id="PRU00175"/>
    </source>
</evidence>
<dbReference type="InterPro" id="IPR044600">
    <property type="entry name" value="ATL1/ATL16-like"/>
</dbReference>
<evidence type="ECO:0000256" key="4">
    <source>
        <dbReference type="ARBA" id="ARBA00012483"/>
    </source>
</evidence>
<evidence type="ECO:0000256" key="13">
    <source>
        <dbReference type="ARBA" id="ARBA00024209"/>
    </source>
</evidence>
<accession>A0ABU6S1Q4</accession>
<comment type="catalytic activity">
    <reaction evidence="1">
        <text>S-ubiquitinyl-[E2 ubiquitin-conjugating enzyme]-L-cysteine + [acceptor protein]-L-lysine = [E2 ubiquitin-conjugating enzyme]-L-cysteine + N(6)-ubiquitinyl-[acceptor protein]-L-lysine.</text>
        <dbReference type="EC" id="2.3.2.27"/>
    </reaction>
</comment>
<comment type="similarity">
    <text evidence="13">Belongs to the RING-type zinc finger family. ATL subfamily.</text>
</comment>
<evidence type="ECO:0000256" key="7">
    <source>
        <dbReference type="ARBA" id="ARBA00022723"/>
    </source>
</evidence>
<keyword evidence="7" id="KW-0479">Metal-binding</keyword>
<evidence type="ECO:0000313" key="17">
    <source>
        <dbReference type="EMBL" id="MED6130312.1"/>
    </source>
</evidence>
<keyword evidence="10" id="KW-0862">Zinc</keyword>
<dbReference type="Pfam" id="PF13639">
    <property type="entry name" value="zf-RING_2"/>
    <property type="match status" value="1"/>
</dbReference>
<dbReference type="SUPFAM" id="SSF57850">
    <property type="entry name" value="RING/U-box"/>
    <property type="match status" value="1"/>
</dbReference>
<dbReference type="Gene3D" id="3.30.40.10">
    <property type="entry name" value="Zinc/RING finger domain, C3HC4 (zinc finger)"/>
    <property type="match status" value="1"/>
</dbReference>
<keyword evidence="8 14" id="KW-0863">Zinc-finger</keyword>
<evidence type="ECO:0000313" key="18">
    <source>
        <dbReference type="Proteomes" id="UP001341840"/>
    </source>
</evidence>
<organism evidence="17 18">
    <name type="scientific">Stylosanthes scabra</name>
    <dbReference type="NCBI Taxonomy" id="79078"/>
    <lineage>
        <taxon>Eukaryota</taxon>
        <taxon>Viridiplantae</taxon>
        <taxon>Streptophyta</taxon>
        <taxon>Embryophyta</taxon>
        <taxon>Tracheophyta</taxon>
        <taxon>Spermatophyta</taxon>
        <taxon>Magnoliopsida</taxon>
        <taxon>eudicotyledons</taxon>
        <taxon>Gunneridae</taxon>
        <taxon>Pentapetalae</taxon>
        <taxon>rosids</taxon>
        <taxon>fabids</taxon>
        <taxon>Fabales</taxon>
        <taxon>Fabaceae</taxon>
        <taxon>Papilionoideae</taxon>
        <taxon>50 kb inversion clade</taxon>
        <taxon>dalbergioids sensu lato</taxon>
        <taxon>Dalbergieae</taxon>
        <taxon>Pterocarpus clade</taxon>
        <taxon>Stylosanthes</taxon>
    </lineage>
</organism>
<keyword evidence="5" id="KW-0808">Transferase</keyword>
<dbReference type="InterPro" id="IPR001841">
    <property type="entry name" value="Znf_RING"/>
</dbReference>
<dbReference type="PROSITE" id="PS50089">
    <property type="entry name" value="ZF_RING_2"/>
    <property type="match status" value="1"/>
</dbReference>
<dbReference type="PANTHER" id="PTHR46913">
    <property type="entry name" value="RING-H2 FINGER PROTEIN ATL16"/>
    <property type="match status" value="1"/>
</dbReference>
<evidence type="ECO:0000256" key="3">
    <source>
        <dbReference type="ARBA" id="ARBA00004906"/>
    </source>
</evidence>
<proteinExistence type="inferred from homology"/>
<feature type="domain" description="RING-type" evidence="16">
    <location>
        <begin position="105"/>
        <end position="147"/>
    </location>
</feature>
<dbReference type="SMART" id="SM00184">
    <property type="entry name" value="RING"/>
    <property type="match status" value="1"/>
</dbReference>
<comment type="pathway">
    <text evidence="3">Protein modification; protein ubiquitination.</text>
</comment>
<evidence type="ECO:0000259" key="16">
    <source>
        <dbReference type="PROSITE" id="PS50089"/>
    </source>
</evidence>
<keyword evidence="12 15" id="KW-0472">Membrane</keyword>
<protein>
    <recommendedName>
        <fullName evidence="4">RING-type E3 ubiquitin transferase</fullName>
        <ecNumber evidence="4">2.3.2.27</ecNumber>
    </recommendedName>
</protein>
<keyword evidence="18" id="KW-1185">Reference proteome</keyword>
<sequence length="239" mass="26378">MENGNGNFKSTYDVNSKIMLISIFIVSIVLITMICFYIYARLHLRNTRQLQRNNHSIRGHHHHPHFVFYVNPALMLASRGLNASVIASLPVFTFSRKTHPDAVDCPVCLSEFEEGETGRILPACKHSFHTECIDMWLQSHSTCPVCRAPVEPPKEPEVVISVCESEPGSSSQGDDGVIVPKDSSSVVNVSVDVPARNEDCGCESASSSSSFRSPVGRMVSLKRILSREKKTSEEGVCTV</sequence>
<keyword evidence="6 15" id="KW-0812">Transmembrane</keyword>
<dbReference type="Proteomes" id="UP001341840">
    <property type="component" value="Unassembled WGS sequence"/>
</dbReference>
<dbReference type="EMBL" id="JASCZI010060416">
    <property type="protein sequence ID" value="MED6130312.1"/>
    <property type="molecule type" value="Genomic_DNA"/>
</dbReference>
<evidence type="ECO:0000256" key="8">
    <source>
        <dbReference type="ARBA" id="ARBA00022771"/>
    </source>
</evidence>
<dbReference type="PANTHER" id="PTHR46913:SF1">
    <property type="entry name" value="RING-H2 FINGER PROTEIN ATL16"/>
    <property type="match status" value="1"/>
</dbReference>
<comment type="caution">
    <text evidence="17">The sequence shown here is derived from an EMBL/GenBank/DDBJ whole genome shotgun (WGS) entry which is preliminary data.</text>
</comment>